<dbReference type="Pfam" id="PF13412">
    <property type="entry name" value="HTH_24"/>
    <property type="match status" value="1"/>
</dbReference>
<evidence type="ECO:0000256" key="2">
    <source>
        <dbReference type="ARBA" id="ARBA00023125"/>
    </source>
</evidence>
<dbReference type="SUPFAM" id="SSF46785">
    <property type="entry name" value="Winged helix' DNA-binding domain"/>
    <property type="match status" value="1"/>
</dbReference>
<sequence length="170" mass="18947">MASVVLDKIDRKILAILQADGRLTNQEIAERISLSPSPCLRRIKRLEETGVIRQYVALLEPAKIGLGLLAYVNVRLEKHSDQPGKVGSGVSRSPREDFSASVGQWPEVMACYAMTGEMDYLLRVHVEDMDHFSRFMMETLLRHPAVLDVKSSFALQQIKDTTALPVLGIA</sequence>
<evidence type="ECO:0000259" key="4">
    <source>
        <dbReference type="PROSITE" id="PS50956"/>
    </source>
</evidence>
<protein>
    <submittedName>
        <fullName evidence="5">Lrp/AsnC family transcriptional regulator</fullName>
    </submittedName>
</protein>
<dbReference type="SUPFAM" id="SSF54909">
    <property type="entry name" value="Dimeric alpha+beta barrel"/>
    <property type="match status" value="1"/>
</dbReference>
<name>A0ABR6YJF0_9BURK</name>
<dbReference type="InterPro" id="IPR019887">
    <property type="entry name" value="Tscrpt_reg_AsnC/Lrp_C"/>
</dbReference>
<dbReference type="InterPro" id="IPR011008">
    <property type="entry name" value="Dimeric_a/b-barrel"/>
</dbReference>
<dbReference type="PANTHER" id="PTHR30154">
    <property type="entry name" value="LEUCINE-RESPONSIVE REGULATORY PROTEIN"/>
    <property type="match status" value="1"/>
</dbReference>
<comment type="caution">
    <text evidence="5">The sequence shown here is derived from an EMBL/GenBank/DDBJ whole genome shotgun (WGS) entry which is preliminary data.</text>
</comment>
<keyword evidence="6" id="KW-1185">Reference proteome</keyword>
<dbReference type="PROSITE" id="PS50956">
    <property type="entry name" value="HTH_ASNC_2"/>
    <property type="match status" value="1"/>
</dbReference>
<keyword evidence="2" id="KW-0238">DNA-binding</keyword>
<dbReference type="RefSeq" id="WP_186861650.1">
    <property type="nucleotide sequence ID" value="NZ_JACOGC010000001.1"/>
</dbReference>
<dbReference type="EMBL" id="JACOGC010000001">
    <property type="protein sequence ID" value="MBC3884031.1"/>
    <property type="molecule type" value="Genomic_DNA"/>
</dbReference>
<dbReference type="CDD" id="cd00090">
    <property type="entry name" value="HTH_ARSR"/>
    <property type="match status" value="1"/>
</dbReference>
<proteinExistence type="predicted"/>
<dbReference type="Proteomes" id="UP000613113">
    <property type="component" value="Unassembled WGS sequence"/>
</dbReference>
<dbReference type="InterPro" id="IPR000485">
    <property type="entry name" value="AsnC-type_HTH_dom"/>
</dbReference>
<gene>
    <name evidence="5" type="ORF">H8K27_02685</name>
</gene>
<dbReference type="Pfam" id="PF01037">
    <property type="entry name" value="AsnC_trans_reg"/>
    <property type="match status" value="1"/>
</dbReference>
<dbReference type="InterPro" id="IPR011991">
    <property type="entry name" value="ArsR-like_HTH"/>
</dbReference>
<evidence type="ECO:0000256" key="1">
    <source>
        <dbReference type="ARBA" id="ARBA00023015"/>
    </source>
</evidence>
<dbReference type="InterPro" id="IPR036388">
    <property type="entry name" value="WH-like_DNA-bd_sf"/>
</dbReference>
<accession>A0ABR6YJF0</accession>
<dbReference type="SMART" id="SM00344">
    <property type="entry name" value="HTH_ASNC"/>
    <property type="match status" value="1"/>
</dbReference>
<evidence type="ECO:0000256" key="3">
    <source>
        <dbReference type="ARBA" id="ARBA00023163"/>
    </source>
</evidence>
<feature type="domain" description="HTH asnC-type" evidence="4">
    <location>
        <begin position="6"/>
        <end position="67"/>
    </location>
</feature>
<dbReference type="InterPro" id="IPR036390">
    <property type="entry name" value="WH_DNA-bd_sf"/>
</dbReference>
<dbReference type="PRINTS" id="PR00033">
    <property type="entry name" value="HTHASNC"/>
</dbReference>
<dbReference type="PANTHER" id="PTHR30154:SF46">
    <property type="entry name" value="TRANSCRIPTIONAL REGULATORY PROTEIN"/>
    <property type="match status" value="1"/>
</dbReference>
<keyword evidence="3" id="KW-0804">Transcription</keyword>
<dbReference type="InterPro" id="IPR019888">
    <property type="entry name" value="Tscrpt_reg_AsnC-like"/>
</dbReference>
<dbReference type="Gene3D" id="1.10.10.10">
    <property type="entry name" value="Winged helix-like DNA-binding domain superfamily/Winged helix DNA-binding domain"/>
    <property type="match status" value="1"/>
</dbReference>
<reference evidence="5 6" key="1">
    <citation type="submission" date="2020-08" db="EMBL/GenBank/DDBJ databases">
        <title>Novel species isolated from subtropical streams in China.</title>
        <authorList>
            <person name="Lu H."/>
        </authorList>
    </citation>
    <scope>NUCLEOTIDE SEQUENCE [LARGE SCALE GENOMIC DNA]</scope>
    <source>
        <strain evidence="5 6">FT31W</strain>
    </source>
</reference>
<dbReference type="Gene3D" id="3.30.70.920">
    <property type="match status" value="1"/>
</dbReference>
<evidence type="ECO:0000313" key="6">
    <source>
        <dbReference type="Proteomes" id="UP000613113"/>
    </source>
</evidence>
<keyword evidence="1" id="KW-0805">Transcription regulation</keyword>
<evidence type="ECO:0000313" key="5">
    <source>
        <dbReference type="EMBL" id="MBC3884031.1"/>
    </source>
</evidence>
<organism evidence="5 6">
    <name type="scientific">Undibacterium griseum</name>
    <dbReference type="NCBI Taxonomy" id="2762295"/>
    <lineage>
        <taxon>Bacteria</taxon>
        <taxon>Pseudomonadati</taxon>
        <taxon>Pseudomonadota</taxon>
        <taxon>Betaproteobacteria</taxon>
        <taxon>Burkholderiales</taxon>
        <taxon>Oxalobacteraceae</taxon>
        <taxon>Undibacterium</taxon>
    </lineage>
</organism>